<dbReference type="InterPro" id="IPR052016">
    <property type="entry name" value="Bact_Sigma-Reg"/>
</dbReference>
<gene>
    <name evidence="4" type="ORF">HNR31_002121</name>
</gene>
<dbReference type="PROSITE" id="PS50113">
    <property type="entry name" value="PAC"/>
    <property type="match status" value="1"/>
</dbReference>
<evidence type="ECO:0000313" key="4">
    <source>
        <dbReference type="EMBL" id="MBA2875333.1"/>
    </source>
</evidence>
<dbReference type="PANTHER" id="PTHR43156:SF14">
    <property type="entry name" value="PHOSPHOSERINE PHOSPHATASE RSBP"/>
    <property type="match status" value="1"/>
</dbReference>
<dbReference type="SMART" id="SM00091">
    <property type="entry name" value="PAS"/>
    <property type="match status" value="2"/>
</dbReference>
<dbReference type="Pfam" id="PF13426">
    <property type="entry name" value="PAS_9"/>
    <property type="match status" value="1"/>
</dbReference>
<dbReference type="SUPFAM" id="SSF81606">
    <property type="entry name" value="PP2C-like"/>
    <property type="match status" value="1"/>
</dbReference>
<dbReference type="GO" id="GO:0016791">
    <property type="term" value="F:phosphatase activity"/>
    <property type="evidence" value="ECO:0007669"/>
    <property type="project" value="TreeGrafter"/>
</dbReference>
<dbReference type="Gene3D" id="3.60.40.10">
    <property type="entry name" value="PPM-type phosphatase domain"/>
    <property type="match status" value="1"/>
</dbReference>
<reference evidence="4 5" key="1">
    <citation type="submission" date="2020-07" db="EMBL/GenBank/DDBJ databases">
        <title>Genomic Encyclopedia of Type Strains, Phase IV (KMG-IV): sequencing the most valuable type-strain genomes for metagenomic binning, comparative biology and taxonomic classification.</title>
        <authorList>
            <person name="Goeker M."/>
        </authorList>
    </citation>
    <scope>NUCLEOTIDE SEQUENCE [LARGE SCALE GENOMIC DNA]</scope>
    <source>
        <strain evidence="4 5">DSM 15730</strain>
    </source>
</reference>
<comment type="caution">
    <text evidence="4">The sequence shown here is derived from an EMBL/GenBank/DDBJ whole genome shotgun (WGS) entry which is preliminary data.</text>
</comment>
<sequence length="489" mass="55176">MKLDLHVMEKTCSHCATQGIIITDHNETIVAVNDSALRLTGYSKEQLIGQPFRLLTSNEHYIAVYESIWESVIENGYWEGEIRNVQSNGKIFFIKLTVYALASSIDKSDLYVWCFSDLEERSNDVEPKQMLEAIYKASPMAVTTLHKDMTVKDWSDTAQKLFGWKKEEAIGQPLLSLLSCHSHYIASFLQQIAKGDISSLECTARRKDGTVIDIACSIVSIARPDGTITGYIVMINDITKTKQKELEYKKQVELAKKIQQSVLTAPIQSNVVTMDAIYIPSEDLSGDMYACYQIDSHRYGVIIIDVMGHGLSASLVSMSLRSLLRGLILRVIDPVYVAAELEKHLQNLFPDQANDMHYLFSMIYLVIDTKTKQIEYTNAGHPAGLLLMDDGNIVELDKGGLAIGSPFSVPFDKGVVRYHKRTRLFLYTDGILDEIDSSILNSMAKIRGYVKHNRHLSDQQFLQLFVEKHLYQSRPADDICLLSITINEK</sequence>
<dbReference type="AlphaFoldDB" id="A0A7W0BYU8"/>
<feature type="domain" description="PAS" evidence="2">
    <location>
        <begin position="20"/>
        <end position="76"/>
    </location>
</feature>
<dbReference type="EMBL" id="JACDUT010000006">
    <property type="protein sequence ID" value="MBA2875333.1"/>
    <property type="molecule type" value="Genomic_DNA"/>
</dbReference>
<evidence type="ECO:0000259" key="2">
    <source>
        <dbReference type="PROSITE" id="PS50112"/>
    </source>
</evidence>
<dbReference type="SMART" id="SM00086">
    <property type="entry name" value="PAC"/>
    <property type="match status" value="2"/>
</dbReference>
<dbReference type="Gene3D" id="3.30.450.20">
    <property type="entry name" value="PAS domain"/>
    <property type="match status" value="2"/>
</dbReference>
<dbReference type="Pfam" id="PF00989">
    <property type="entry name" value="PAS"/>
    <property type="match status" value="1"/>
</dbReference>
<keyword evidence="5" id="KW-1185">Reference proteome</keyword>
<dbReference type="RefSeq" id="WP_309505676.1">
    <property type="nucleotide sequence ID" value="NZ_JACDUT010000006.1"/>
</dbReference>
<evidence type="ECO:0000313" key="5">
    <source>
        <dbReference type="Proteomes" id="UP000523087"/>
    </source>
</evidence>
<dbReference type="Proteomes" id="UP000523087">
    <property type="component" value="Unassembled WGS sequence"/>
</dbReference>
<dbReference type="InterPro" id="IPR001610">
    <property type="entry name" value="PAC"/>
</dbReference>
<dbReference type="SUPFAM" id="SSF55785">
    <property type="entry name" value="PYP-like sensor domain (PAS domain)"/>
    <property type="match status" value="2"/>
</dbReference>
<protein>
    <submittedName>
        <fullName evidence="4">Sigma-B regulation protein RsbU (Phosphoserine phosphatase)</fullName>
        <ecNumber evidence="4">3.1.3.3</ecNumber>
    </submittedName>
</protein>
<dbReference type="EC" id="3.1.3.3" evidence="4"/>
<dbReference type="GO" id="GO:0006355">
    <property type="term" value="P:regulation of DNA-templated transcription"/>
    <property type="evidence" value="ECO:0007669"/>
    <property type="project" value="InterPro"/>
</dbReference>
<dbReference type="NCBIfam" id="TIGR00229">
    <property type="entry name" value="sensory_box"/>
    <property type="match status" value="2"/>
</dbReference>
<proteinExistence type="predicted"/>
<dbReference type="InterPro" id="IPR035965">
    <property type="entry name" value="PAS-like_dom_sf"/>
</dbReference>
<dbReference type="InterPro" id="IPR000700">
    <property type="entry name" value="PAS-assoc_C"/>
</dbReference>
<dbReference type="InterPro" id="IPR001932">
    <property type="entry name" value="PPM-type_phosphatase-like_dom"/>
</dbReference>
<dbReference type="CDD" id="cd00130">
    <property type="entry name" value="PAS"/>
    <property type="match status" value="2"/>
</dbReference>
<dbReference type="PROSITE" id="PS50112">
    <property type="entry name" value="PAS"/>
    <property type="match status" value="2"/>
</dbReference>
<dbReference type="InterPro" id="IPR013767">
    <property type="entry name" value="PAS_fold"/>
</dbReference>
<feature type="domain" description="PAC" evidence="3">
    <location>
        <begin position="198"/>
        <end position="250"/>
    </location>
</feature>
<dbReference type="Pfam" id="PF07228">
    <property type="entry name" value="SpoIIE"/>
    <property type="match status" value="1"/>
</dbReference>
<accession>A0A7W0BYU8</accession>
<dbReference type="PANTHER" id="PTHR43156">
    <property type="entry name" value="STAGE II SPORULATION PROTEIN E-RELATED"/>
    <property type="match status" value="1"/>
</dbReference>
<dbReference type="InterPro" id="IPR000014">
    <property type="entry name" value="PAS"/>
</dbReference>
<dbReference type="InterPro" id="IPR036457">
    <property type="entry name" value="PPM-type-like_dom_sf"/>
</dbReference>
<keyword evidence="1 4" id="KW-0378">Hydrolase</keyword>
<organism evidence="4 5">
    <name type="scientific">Thermaerobacillus caldiproteolyticus</name>
    <dbReference type="NCBI Taxonomy" id="247480"/>
    <lineage>
        <taxon>Bacteria</taxon>
        <taxon>Bacillati</taxon>
        <taxon>Bacillota</taxon>
        <taxon>Bacilli</taxon>
        <taxon>Bacillales</taxon>
        <taxon>Anoxybacillaceae</taxon>
        <taxon>Thermaerobacillus</taxon>
    </lineage>
</organism>
<feature type="domain" description="PAS" evidence="2">
    <location>
        <begin position="127"/>
        <end position="175"/>
    </location>
</feature>
<dbReference type="SMART" id="SM00331">
    <property type="entry name" value="PP2C_SIG"/>
    <property type="match status" value="1"/>
</dbReference>
<name>A0A7W0BYU8_9BACL</name>
<evidence type="ECO:0000259" key="3">
    <source>
        <dbReference type="PROSITE" id="PS50113"/>
    </source>
</evidence>
<evidence type="ECO:0000256" key="1">
    <source>
        <dbReference type="ARBA" id="ARBA00022801"/>
    </source>
</evidence>